<keyword evidence="1 3" id="KW-0808">Transferase</keyword>
<name>A0A7W0C6F2_9BACT</name>
<proteinExistence type="predicted"/>
<dbReference type="RefSeq" id="WP_181549681.1">
    <property type="nucleotide sequence ID" value="NZ_JACDUS010000001.1"/>
</dbReference>
<keyword evidence="4" id="KW-1185">Reference proteome</keyword>
<dbReference type="CDD" id="cd03809">
    <property type="entry name" value="GT4_MtfB-like"/>
    <property type="match status" value="2"/>
</dbReference>
<accession>A0A7W0C6F2</accession>
<evidence type="ECO:0000313" key="3">
    <source>
        <dbReference type="EMBL" id="MBA2880006.1"/>
    </source>
</evidence>
<reference evidence="3 4" key="1">
    <citation type="submission" date="2020-07" db="EMBL/GenBank/DDBJ databases">
        <title>Genomic Encyclopedia of Type Strains, Phase IV (KMG-IV): sequencing the most valuable type-strain genomes for metagenomic binning, comparative biology and taxonomic classification.</title>
        <authorList>
            <person name="Goeker M."/>
        </authorList>
    </citation>
    <scope>NUCLEOTIDE SEQUENCE [LARGE SCALE GENOMIC DNA]</scope>
    <source>
        <strain evidence="3 4">DSM 17721</strain>
    </source>
</reference>
<evidence type="ECO:0000313" key="4">
    <source>
        <dbReference type="Proteomes" id="UP000525298"/>
    </source>
</evidence>
<dbReference type="AlphaFoldDB" id="A0A7W0C6F2"/>
<dbReference type="PANTHER" id="PTHR46401:SF2">
    <property type="entry name" value="GLYCOSYLTRANSFERASE WBBK-RELATED"/>
    <property type="match status" value="1"/>
</dbReference>
<dbReference type="Pfam" id="PF00534">
    <property type="entry name" value="Glycos_transf_1"/>
    <property type="match status" value="2"/>
</dbReference>
<comment type="caution">
    <text evidence="3">The sequence shown here is derived from an EMBL/GenBank/DDBJ whole genome shotgun (WGS) entry which is preliminary data.</text>
</comment>
<dbReference type="InterPro" id="IPR001296">
    <property type="entry name" value="Glyco_trans_1"/>
</dbReference>
<sequence>MRIVIDLQGAQTESRFRGIGRYSMSLTREMVKQRGNHEIVIALNGLLRDTIEPIRAEFEGLLPRENIRVWYAPGPVRECEPGNECRRQAAEFIREAFLASLNPDIIFVTSLFEGFVDDAVTSVGLFDQKTPVFATLYDLIPLLSPEHYLTPNPGYKKYYLNKIEHLKKATGWLCISNATEREALEIIGNDNKYTVNISTACDDKFCSLESSKKDFQVLTNRYRINKPFILYTGGSDFRKNLHSLIRAYSELSPKLRAEYHLVLAGKMPEGEIGLLKKTAKKAGLNENQVIFTGYVTDEMLLQLYNHCKLFVFPSWHEGFGLPVLEAMSCGAPTICSNNSSLPEVIGNEKALFNLSSEKEISDKIVQGLTDKSFRSELLKHSSRQKKKFSWEKSALRALEFLENYYDKEAGNEKKIVFPESRPMLAYVSPLPPERTGIADYSAELVPFLAEYYEIVVVTPQARVDDTWVSRHCKIRDVSWLRHHDSELDRVIYQFGNSPFHQHMLSLVTEIPGTVVLHDFYMSGLMSWLEMNAGVEYAWTKSLYEAHGYGSVCARYRDAEGAKRKYPANFNVLQYAQGIIVHSDYSRQLAHQWYGDNNPDNYVVIPPLRTPAPLFDKNKAKRQLGFREDDFIVCSFGFLDATKLNHRLLECWLASSLSRDKHCYLIFVGENCCDGYGSGLLRSIRDSGLKKRIRITGFASAEEFCLYLMAADMAVQLRTLSRGETSAAVLDCLNYALPLIVNRNGSMAELDCETAWMLPDEFKDADLIEALETLRRDPQRRRVLGRCACETMHQNHAPVECARRYAEAIERFHRRAQVSKLSLIRAIAKKTEVASFSEPELIRFSKSIAASLPPSRPAKRLFLDVTGTCRNDLKTGIERVARALMIALLDAPPPGYRIEPVYLTEAGGAWHYRYARRYILDLLGCPSQALNDEIVEPQNGDIVLVLDLSGDVLIQAQKAGLFAAYRDNGVAVFSTVFDLLPDRMPEVFPPGSDNMHRQWLQAISSFDGAVCISRAVADEFAAWQKRAGFDWKNRRPYRIEWFHLGADFEHSAPSHGQPGNGQKILAHLKAHPSFLMVGTIEPRKGQLQTIEAFTQLWEDGIDVTLVIVGKEGWLDVPDNMRRNIPETVQRLRSHPELDNRLFWLSGISDEYLGKIYAASTCLIAASYGEGFGLPLIEAAQHKLPIIARDIPVLREVAGDHVYYFQGKEPDGLAGAVKQWLELYKTGAHPRSDDMPWLTWEQSAEQIKQILSNNPLLSKII</sequence>
<evidence type="ECO:0000256" key="1">
    <source>
        <dbReference type="ARBA" id="ARBA00022679"/>
    </source>
</evidence>
<dbReference type="SUPFAM" id="SSF53756">
    <property type="entry name" value="UDP-Glycosyltransferase/glycogen phosphorylase"/>
    <property type="match status" value="3"/>
</dbReference>
<dbReference type="CDD" id="cd03801">
    <property type="entry name" value="GT4_PimA-like"/>
    <property type="match status" value="1"/>
</dbReference>
<feature type="domain" description="Glycosyl transferase family 1" evidence="2">
    <location>
        <begin position="1070"/>
        <end position="1223"/>
    </location>
</feature>
<dbReference type="GO" id="GO:0016757">
    <property type="term" value="F:glycosyltransferase activity"/>
    <property type="evidence" value="ECO:0007669"/>
    <property type="project" value="InterPro"/>
</dbReference>
<dbReference type="EMBL" id="JACDUS010000001">
    <property type="protein sequence ID" value="MBA2880006.1"/>
    <property type="molecule type" value="Genomic_DNA"/>
</dbReference>
<protein>
    <submittedName>
        <fullName evidence="3">Glycosyltransferase involved in cell wall biosynthesis</fullName>
    </submittedName>
</protein>
<feature type="domain" description="Glycosyl transferase family 1" evidence="2">
    <location>
        <begin position="225"/>
        <end position="377"/>
    </location>
</feature>
<dbReference type="GO" id="GO:0009103">
    <property type="term" value="P:lipopolysaccharide biosynthetic process"/>
    <property type="evidence" value="ECO:0007669"/>
    <property type="project" value="TreeGrafter"/>
</dbReference>
<dbReference type="Proteomes" id="UP000525298">
    <property type="component" value="Unassembled WGS sequence"/>
</dbReference>
<evidence type="ECO:0000259" key="2">
    <source>
        <dbReference type="Pfam" id="PF00534"/>
    </source>
</evidence>
<organism evidence="3 4">
    <name type="scientific">Desulfosalsimonas propionicica</name>
    <dbReference type="NCBI Taxonomy" id="332175"/>
    <lineage>
        <taxon>Bacteria</taxon>
        <taxon>Pseudomonadati</taxon>
        <taxon>Thermodesulfobacteriota</taxon>
        <taxon>Desulfobacteria</taxon>
        <taxon>Desulfobacterales</taxon>
        <taxon>Desulfosalsimonadaceae</taxon>
        <taxon>Desulfosalsimonas</taxon>
    </lineage>
</organism>
<dbReference type="PANTHER" id="PTHR46401">
    <property type="entry name" value="GLYCOSYLTRANSFERASE WBBK-RELATED"/>
    <property type="match status" value="1"/>
</dbReference>
<gene>
    <name evidence="3" type="ORF">HNR65_000313</name>
</gene>
<dbReference type="Gene3D" id="3.40.50.2000">
    <property type="entry name" value="Glycogen Phosphorylase B"/>
    <property type="match status" value="5"/>
</dbReference>